<name>A0A4Y3WFK8_NITWI</name>
<accession>A0A4Y3WFK8</accession>
<evidence type="ECO:0000313" key="2">
    <source>
        <dbReference type="Proteomes" id="UP000318825"/>
    </source>
</evidence>
<comment type="caution">
    <text evidence="1">The sequence shown here is derived from an EMBL/GenBank/DDBJ whole genome shotgun (WGS) entry which is preliminary data.</text>
</comment>
<dbReference type="Proteomes" id="UP000318825">
    <property type="component" value="Unassembled WGS sequence"/>
</dbReference>
<evidence type="ECO:0000313" key="1">
    <source>
        <dbReference type="EMBL" id="GEC17654.1"/>
    </source>
</evidence>
<gene>
    <name evidence="1" type="ORF">NWI01_35460</name>
</gene>
<dbReference type="AlphaFoldDB" id="A0A4Y3WFK8"/>
<reference evidence="1 2" key="1">
    <citation type="submission" date="2019-06" db="EMBL/GenBank/DDBJ databases">
        <title>Whole genome shotgun sequence of Nitrobacter winogradskyi NBRC 14297.</title>
        <authorList>
            <person name="Hosoyama A."/>
            <person name="Uohara A."/>
            <person name="Ohji S."/>
            <person name="Ichikawa N."/>
        </authorList>
    </citation>
    <scope>NUCLEOTIDE SEQUENCE [LARGE SCALE GENOMIC DNA]</scope>
    <source>
        <strain evidence="1 2">NBRC 14297</strain>
    </source>
</reference>
<sequence>MRHLLSQYFNGPRIERRAFEHAREWNCSGRRGNAHHRFSLTWLYKKDELAGV</sequence>
<dbReference type="EMBL" id="BJNF01000129">
    <property type="protein sequence ID" value="GEC17654.1"/>
    <property type="molecule type" value="Genomic_DNA"/>
</dbReference>
<protein>
    <submittedName>
        <fullName evidence="1">Uncharacterized protein</fullName>
    </submittedName>
</protein>
<proteinExistence type="predicted"/>
<organism evidence="1 2">
    <name type="scientific">Nitrobacter winogradskyi</name>
    <name type="common">Nitrobacter agilis</name>
    <dbReference type="NCBI Taxonomy" id="913"/>
    <lineage>
        <taxon>Bacteria</taxon>
        <taxon>Pseudomonadati</taxon>
        <taxon>Pseudomonadota</taxon>
        <taxon>Alphaproteobacteria</taxon>
        <taxon>Hyphomicrobiales</taxon>
        <taxon>Nitrobacteraceae</taxon>
        <taxon>Nitrobacter</taxon>
    </lineage>
</organism>